<keyword evidence="1" id="KW-0472">Membrane</keyword>
<comment type="caution">
    <text evidence="2">The sequence shown here is derived from an EMBL/GenBank/DDBJ whole genome shotgun (WGS) entry which is preliminary data.</text>
</comment>
<organism evidence="2 5">
    <name type="scientific">Gilliamella apicola</name>
    <dbReference type="NCBI Taxonomy" id="1196095"/>
    <lineage>
        <taxon>Bacteria</taxon>
        <taxon>Pseudomonadati</taxon>
        <taxon>Pseudomonadota</taxon>
        <taxon>Gammaproteobacteria</taxon>
        <taxon>Orbales</taxon>
        <taxon>Orbaceae</taxon>
        <taxon>Gilliamella</taxon>
    </lineage>
</organism>
<evidence type="ECO:0000256" key="1">
    <source>
        <dbReference type="SAM" id="Phobius"/>
    </source>
</evidence>
<sequence>MFIIFIYYFLSIATLLACYYFRRSRFTEKDYKYNKPLKWTRRILIIWMYLFAALHYSVCFRKNYFRDVENDFIIGSALFFLFAYIFAIGWLENITYPFDKKKK</sequence>
<keyword evidence="4" id="KW-1185">Reference proteome</keyword>
<feature type="transmembrane region" description="Helical" evidence="1">
    <location>
        <begin position="6"/>
        <end position="22"/>
    </location>
</feature>
<dbReference type="AlphaFoldDB" id="A0A242NE89"/>
<evidence type="ECO:0000313" key="2">
    <source>
        <dbReference type="EMBL" id="OTP98079.1"/>
    </source>
</evidence>
<dbReference type="Proteomes" id="UP000194800">
    <property type="component" value="Unassembled WGS sequence"/>
</dbReference>
<accession>A0A242NE89</accession>
<proteinExistence type="predicted"/>
<keyword evidence="1" id="KW-0812">Transmembrane</keyword>
<feature type="transmembrane region" description="Helical" evidence="1">
    <location>
        <begin position="72"/>
        <end position="91"/>
    </location>
</feature>
<protein>
    <submittedName>
        <fullName evidence="2">Uncharacterized protein</fullName>
    </submittedName>
</protein>
<dbReference type="Proteomes" id="UP000194977">
    <property type="component" value="Unassembled WGS sequence"/>
</dbReference>
<evidence type="ECO:0000313" key="5">
    <source>
        <dbReference type="Proteomes" id="UP000194977"/>
    </source>
</evidence>
<gene>
    <name evidence="3" type="ORF">B6C91_09320</name>
    <name evidence="2" type="ORF">B6D08_12355</name>
</gene>
<name>A0A242NE89_9GAMM</name>
<dbReference type="EMBL" id="NART01000043">
    <property type="protein sequence ID" value="OTQ09380.1"/>
    <property type="molecule type" value="Genomic_DNA"/>
</dbReference>
<reference evidence="4 5" key="1">
    <citation type="submission" date="2017-03" db="EMBL/GenBank/DDBJ databases">
        <title>Comparative genomics of honeybee gut symbionts reveal geographically distinct and subgroup specific antibiotic resistance.</title>
        <authorList>
            <person name="Ludvigsen J."/>
            <person name="Porcellato D."/>
            <person name="Labee-Lund T.M."/>
            <person name="Amdam G.V."/>
            <person name="Rudi K."/>
        </authorList>
    </citation>
    <scope>NUCLEOTIDE SEQUENCE [LARGE SCALE GENOMIC DNA]</scope>
    <source>
        <strain evidence="2 5">A-7-12</strain>
        <strain evidence="3 4">A-9-12</strain>
    </source>
</reference>
<keyword evidence="1" id="KW-1133">Transmembrane helix</keyword>
<feature type="transmembrane region" description="Helical" evidence="1">
    <location>
        <begin position="43"/>
        <end position="60"/>
    </location>
</feature>
<dbReference type="EMBL" id="NARP01000040">
    <property type="protein sequence ID" value="OTP98079.1"/>
    <property type="molecule type" value="Genomic_DNA"/>
</dbReference>
<evidence type="ECO:0000313" key="4">
    <source>
        <dbReference type="Proteomes" id="UP000194800"/>
    </source>
</evidence>
<evidence type="ECO:0000313" key="3">
    <source>
        <dbReference type="EMBL" id="OTQ09380.1"/>
    </source>
</evidence>